<reference evidence="2" key="1">
    <citation type="journal article" date="2019" name="Int. J. Syst. Evol. Microbiol.">
        <title>The Global Catalogue of Microorganisms (GCM) 10K type strain sequencing project: providing services to taxonomists for standard genome sequencing and annotation.</title>
        <authorList>
            <consortium name="The Broad Institute Genomics Platform"/>
            <consortium name="The Broad Institute Genome Sequencing Center for Infectious Disease"/>
            <person name="Wu L."/>
            <person name="Ma J."/>
        </authorList>
    </citation>
    <scope>NUCLEOTIDE SEQUENCE [LARGE SCALE GENOMIC DNA]</scope>
    <source>
        <strain evidence="2">JCM 17688</strain>
    </source>
</reference>
<comment type="caution">
    <text evidence="1">The sequence shown here is derived from an EMBL/GenBank/DDBJ whole genome shotgun (WGS) entry which is preliminary data.</text>
</comment>
<name>A0ABP8KJ31_9ACTN</name>
<evidence type="ECO:0000313" key="2">
    <source>
        <dbReference type="Proteomes" id="UP001500635"/>
    </source>
</evidence>
<evidence type="ECO:0000313" key="1">
    <source>
        <dbReference type="EMBL" id="GAA4407312.1"/>
    </source>
</evidence>
<organism evidence="1 2">
    <name type="scientific">Tsukamurella soli</name>
    <dbReference type="NCBI Taxonomy" id="644556"/>
    <lineage>
        <taxon>Bacteria</taxon>
        <taxon>Bacillati</taxon>
        <taxon>Actinomycetota</taxon>
        <taxon>Actinomycetes</taxon>
        <taxon>Mycobacteriales</taxon>
        <taxon>Tsukamurellaceae</taxon>
        <taxon>Tsukamurella</taxon>
    </lineage>
</organism>
<gene>
    <name evidence="1" type="ORF">GCM10023147_51250</name>
</gene>
<dbReference type="EMBL" id="BAABFR010000176">
    <property type="protein sequence ID" value="GAA4407312.1"/>
    <property type="molecule type" value="Genomic_DNA"/>
</dbReference>
<sequence>MFEGTPRVAFTQHTSSARARHSRLLDRLSGERIAPYSRIATGHSRNTLALYHWNMQLAAGYLELLSVAEVVLRNALNEQLRDWCRDRSGTDVWLTSDDPLPFPLDKLFTSVREGAMARATDAKTVRDTTPTHDRCGVPLTEGDVLSQVTFGQWHNLFPYTQGQATDPTTNSYRAQMWSEALRDVFPAGVNPDDVRWLLYRLTYFRNRVAHHECIISAPLPPNRRHPLRSRLRDIFTLLRWLDPDVHEWTTGSNRVTALLAAGASVR</sequence>
<dbReference type="Proteomes" id="UP001500635">
    <property type="component" value="Unassembled WGS sequence"/>
</dbReference>
<protein>
    <submittedName>
        <fullName evidence="1">Abi family protein</fullName>
    </submittedName>
</protein>
<keyword evidence="2" id="KW-1185">Reference proteome</keyword>
<proteinExistence type="predicted"/>
<accession>A0ABP8KJ31</accession>